<keyword evidence="8" id="KW-0624">Polysaccharide degradation</keyword>
<comment type="function">
    <text evidence="9">Glucanases play a role in cell expansion during growth, in cell-cell fusion during mating, and in spore release during sporulation. This enzyme may be involved in beta-glucan degradation. Active on laminarin and lichenan.</text>
</comment>
<evidence type="ECO:0000256" key="10">
    <source>
        <dbReference type="ARBA" id="ARBA00042373"/>
    </source>
</evidence>
<feature type="transmembrane region" description="Helical" evidence="12">
    <location>
        <begin position="351"/>
        <end position="371"/>
    </location>
</feature>
<evidence type="ECO:0000256" key="3">
    <source>
        <dbReference type="ARBA" id="ARBA00022801"/>
    </source>
</evidence>
<feature type="transmembrane region" description="Helical" evidence="12">
    <location>
        <begin position="607"/>
        <end position="627"/>
    </location>
</feature>
<feature type="transmembrane region" description="Helical" evidence="12">
    <location>
        <begin position="491"/>
        <end position="510"/>
    </location>
</feature>
<sequence>MRALVALLAFAVVAALNFLWWWVPNRPVDIAGWTAAPLQSVSFAPYRPGQSPLTRTFPTPEQIDSDLKRLEGKVKAVRTYSSGENLEAVPQRAGKYGLKVWHGAWLNNNEKENLEQINLLIDHANKYKDTIERVIVGNEVLLRKDLTASELRRYIRQVKQRVTQPVTYADVWEFWLRNPSLADEVDFITIHILPYWEDEPIGVDRREADGKLAIEKHLVDIYKKVQARFPGKKIVIGETGWPSDGRMRSDARPGRVEQVKYFSIFRQAAEREGFDYNVIEAFDQYWKARQEGTVGAAWGLLDAQRHDKFELGKPVRAEPHWQILFTISTIVGALLLLAYATQRKAGHWKGICIFAFFAQLVATCYIEATWVDLTRNFYFERTLGVAFWAILLALFSYALLRGISDSLTGQMADPSLYGARVREAWRAWRELPRYRILQRADVLAQILYLALTLLCIFYLIVISIDWYDGVIRIGDWFRQIAIDGRYRDFPIWSFVIPSIVLMLWKTITILRTEPVARDHRIAKALSFGRLLGYDGSRGFVRMDRRLSRFAPVMPEIVLASMLVFWAIVLVVTEGAIKLHDGGAGGFVSADGGRWVIRTLFWNTQANWFAFLALLMAVPYIATIYISVREPLAELPPDSYTNKW</sequence>
<organism evidence="13 14">
    <name type="scientific">Reyranella aquatilis</name>
    <dbReference type="NCBI Taxonomy" id="2035356"/>
    <lineage>
        <taxon>Bacteria</taxon>
        <taxon>Pseudomonadati</taxon>
        <taxon>Pseudomonadota</taxon>
        <taxon>Alphaproteobacteria</taxon>
        <taxon>Hyphomicrobiales</taxon>
        <taxon>Reyranellaceae</taxon>
        <taxon>Reyranella</taxon>
    </lineage>
</organism>
<name>A0ABS8KMX2_9HYPH</name>
<dbReference type="SUPFAM" id="SSF51445">
    <property type="entry name" value="(Trans)glycosidases"/>
    <property type="match status" value="1"/>
</dbReference>
<proteinExistence type="predicted"/>
<evidence type="ECO:0000256" key="8">
    <source>
        <dbReference type="ARBA" id="ARBA00023326"/>
    </source>
</evidence>
<keyword evidence="6" id="KW-0119">Carbohydrate metabolism</keyword>
<dbReference type="EMBL" id="JAJISD010000001">
    <property type="protein sequence ID" value="MCC8427414.1"/>
    <property type="molecule type" value="Genomic_DNA"/>
</dbReference>
<evidence type="ECO:0000256" key="1">
    <source>
        <dbReference type="ARBA" id="ARBA00004236"/>
    </source>
</evidence>
<keyword evidence="12" id="KW-1133">Transmembrane helix</keyword>
<evidence type="ECO:0000256" key="11">
    <source>
        <dbReference type="ARBA" id="ARBA00043078"/>
    </source>
</evidence>
<comment type="caution">
    <text evidence="13">The sequence shown here is derived from an EMBL/GenBank/DDBJ whole genome shotgun (WGS) entry which is preliminary data.</text>
</comment>
<keyword evidence="4 12" id="KW-0472">Membrane</keyword>
<keyword evidence="12" id="KW-0812">Transmembrane</keyword>
<feature type="transmembrane region" description="Helical" evidence="12">
    <location>
        <begin position="442"/>
        <end position="464"/>
    </location>
</feature>
<protein>
    <recommendedName>
        <fullName evidence="11">Endo-1,3-beta-glucanase btgC</fullName>
    </recommendedName>
    <alternativeName>
        <fullName evidence="10">Laminarinase btgC</fullName>
    </alternativeName>
</protein>
<keyword evidence="3" id="KW-0378">Hydrolase</keyword>
<feature type="transmembrane region" description="Helical" evidence="12">
    <location>
        <begin position="321"/>
        <end position="339"/>
    </location>
</feature>
<keyword evidence="14" id="KW-1185">Reference proteome</keyword>
<evidence type="ECO:0000313" key="14">
    <source>
        <dbReference type="Proteomes" id="UP001198862"/>
    </source>
</evidence>
<dbReference type="Proteomes" id="UP001198862">
    <property type="component" value="Unassembled WGS sequence"/>
</dbReference>
<dbReference type="PANTHER" id="PTHR16631">
    <property type="entry name" value="GLUCAN 1,3-BETA-GLUCOSIDASE"/>
    <property type="match status" value="1"/>
</dbReference>
<keyword evidence="7" id="KW-0961">Cell wall biogenesis/degradation</keyword>
<comment type="subcellular location">
    <subcellularLocation>
        <location evidence="1">Cell membrane</location>
    </subcellularLocation>
</comment>
<dbReference type="InterPro" id="IPR017853">
    <property type="entry name" value="GH"/>
</dbReference>
<dbReference type="Gene3D" id="3.20.20.80">
    <property type="entry name" value="Glycosidases"/>
    <property type="match status" value="1"/>
</dbReference>
<evidence type="ECO:0000256" key="4">
    <source>
        <dbReference type="ARBA" id="ARBA00023136"/>
    </source>
</evidence>
<accession>A0ABS8KMX2</accession>
<feature type="transmembrane region" description="Helical" evidence="12">
    <location>
        <begin position="549"/>
        <end position="571"/>
    </location>
</feature>
<evidence type="ECO:0000256" key="12">
    <source>
        <dbReference type="SAM" id="Phobius"/>
    </source>
</evidence>
<keyword evidence="2" id="KW-1003">Cell membrane</keyword>
<evidence type="ECO:0000256" key="2">
    <source>
        <dbReference type="ARBA" id="ARBA00022475"/>
    </source>
</evidence>
<evidence type="ECO:0000256" key="7">
    <source>
        <dbReference type="ARBA" id="ARBA00023316"/>
    </source>
</evidence>
<evidence type="ECO:0000313" key="13">
    <source>
        <dbReference type="EMBL" id="MCC8427414.1"/>
    </source>
</evidence>
<dbReference type="InterPro" id="IPR050732">
    <property type="entry name" value="Beta-glucan_modifiers"/>
</dbReference>
<dbReference type="RefSeq" id="WP_230548650.1">
    <property type="nucleotide sequence ID" value="NZ_JAJISD010000001.1"/>
</dbReference>
<evidence type="ECO:0000256" key="9">
    <source>
        <dbReference type="ARBA" id="ARBA00037649"/>
    </source>
</evidence>
<dbReference type="PANTHER" id="PTHR16631:SF17">
    <property type="entry name" value="GLUCAN ENDO-1,3-BETA-GLUCOSIDASE BTGC"/>
    <property type="match status" value="1"/>
</dbReference>
<evidence type="ECO:0000256" key="6">
    <source>
        <dbReference type="ARBA" id="ARBA00023277"/>
    </source>
</evidence>
<evidence type="ECO:0000256" key="5">
    <source>
        <dbReference type="ARBA" id="ARBA00023180"/>
    </source>
</evidence>
<feature type="transmembrane region" description="Helical" evidence="12">
    <location>
        <begin position="383"/>
        <end position="400"/>
    </location>
</feature>
<gene>
    <name evidence="13" type="ORF">LJ725_00415</name>
</gene>
<keyword evidence="5" id="KW-0325">Glycoprotein</keyword>
<reference evidence="13 14" key="1">
    <citation type="submission" date="2021-11" db="EMBL/GenBank/DDBJ databases">
        <authorList>
            <person name="Lee D.-H."/>
            <person name="Kim S.-B."/>
        </authorList>
    </citation>
    <scope>NUCLEOTIDE SEQUENCE [LARGE SCALE GENOMIC DNA]</scope>
    <source>
        <strain evidence="13 14">KCTC 52223</strain>
    </source>
</reference>